<reference evidence="3" key="1">
    <citation type="submission" date="2016-10" db="EMBL/GenBank/DDBJ databases">
        <authorList>
            <person name="Varghese N."/>
            <person name="Submissions S."/>
        </authorList>
    </citation>
    <scope>NUCLEOTIDE SEQUENCE [LARGE SCALE GENOMIC DNA]</scope>
    <source>
        <strain evidence="3">DSM 44771</strain>
    </source>
</reference>
<keyword evidence="3" id="KW-1185">Reference proteome</keyword>
<dbReference type="AlphaFoldDB" id="A0A1I6QTT6"/>
<name>A0A1I6QTT6_9PSEU</name>
<feature type="domain" description="DUF6879" evidence="1">
    <location>
        <begin position="19"/>
        <end position="186"/>
    </location>
</feature>
<evidence type="ECO:0000313" key="3">
    <source>
        <dbReference type="Proteomes" id="UP000198852"/>
    </source>
</evidence>
<dbReference type="Pfam" id="PF21806">
    <property type="entry name" value="DUF6879"/>
    <property type="match status" value="1"/>
</dbReference>
<sequence length="201" mass="23070">MREMSDLPGERLELDAYLDDFDARFADARGAVWKLERRQHFRQPESESWTAFSEGNWDRALQLLERSGPGVAAEYRTIADSGLSVHRVRVVEEPIVPYLQWELHSLRIREQCGEHINVVSADQVASFEQDEQLPEIVTLGDAVLYQLIYTDDGILDGAVRVTERAVVEEQQRFVRALFARGEPLERVFSRRVVDLPPPHGQ</sequence>
<evidence type="ECO:0000313" key="2">
    <source>
        <dbReference type="EMBL" id="SFS55829.1"/>
    </source>
</evidence>
<organism evidence="2 3">
    <name type="scientific">Saccharopolyspora flava</name>
    <dbReference type="NCBI Taxonomy" id="95161"/>
    <lineage>
        <taxon>Bacteria</taxon>
        <taxon>Bacillati</taxon>
        <taxon>Actinomycetota</taxon>
        <taxon>Actinomycetes</taxon>
        <taxon>Pseudonocardiales</taxon>
        <taxon>Pseudonocardiaceae</taxon>
        <taxon>Saccharopolyspora</taxon>
    </lineage>
</organism>
<accession>A0A1I6QTT6</accession>
<gene>
    <name evidence="2" type="ORF">SAMN05660874_01859</name>
</gene>
<dbReference type="InterPro" id="IPR049244">
    <property type="entry name" value="DUF6879"/>
</dbReference>
<dbReference type="Proteomes" id="UP000198852">
    <property type="component" value="Unassembled WGS sequence"/>
</dbReference>
<dbReference type="STRING" id="95161.SAMN05660874_01859"/>
<proteinExistence type="predicted"/>
<protein>
    <recommendedName>
        <fullName evidence="1">DUF6879 domain-containing protein</fullName>
    </recommendedName>
</protein>
<dbReference type="EMBL" id="FOZX01000002">
    <property type="protein sequence ID" value="SFS55829.1"/>
    <property type="molecule type" value="Genomic_DNA"/>
</dbReference>
<evidence type="ECO:0000259" key="1">
    <source>
        <dbReference type="Pfam" id="PF21806"/>
    </source>
</evidence>